<dbReference type="Gene3D" id="3.60.130.30">
    <property type="match status" value="1"/>
</dbReference>
<comment type="caution">
    <text evidence="1">The sequence shown here is derived from an EMBL/GenBank/DDBJ whole genome shotgun (WGS) entry which is preliminary data.</text>
</comment>
<protein>
    <submittedName>
        <fullName evidence="1">Uncharacterized protein</fullName>
    </submittedName>
</protein>
<evidence type="ECO:0000313" key="2">
    <source>
        <dbReference type="Proteomes" id="UP001215280"/>
    </source>
</evidence>
<accession>A0AAD7HV65</accession>
<keyword evidence="2" id="KW-1185">Reference proteome</keyword>
<dbReference type="EMBL" id="JARJLG010000209">
    <property type="protein sequence ID" value="KAJ7727856.1"/>
    <property type="molecule type" value="Genomic_DNA"/>
</dbReference>
<organism evidence="1 2">
    <name type="scientific">Mycena maculata</name>
    <dbReference type="NCBI Taxonomy" id="230809"/>
    <lineage>
        <taxon>Eukaryota</taxon>
        <taxon>Fungi</taxon>
        <taxon>Dikarya</taxon>
        <taxon>Basidiomycota</taxon>
        <taxon>Agaricomycotina</taxon>
        <taxon>Agaricomycetes</taxon>
        <taxon>Agaricomycetidae</taxon>
        <taxon>Agaricales</taxon>
        <taxon>Marasmiineae</taxon>
        <taxon>Mycenaceae</taxon>
        <taxon>Mycena</taxon>
    </lineage>
</organism>
<proteinExistence type="predicted"/>
<dbReference type="Proteomes" id="UP001215280">
    <property type="component" value="Unassembled WGS sequence"/>
</dbReference>
<reference evidence="1" key="1">
    <citation type="submission" date="2023-03" db="EMBL/GenBank/DDBJ databases">
        <title>Massive genome expansion in bonnet fungi (Mycena s.s.) driven by repeated elements and novel gene families across ecological guilds.</title>
        <authorList>
            <consortium name="Lawrence Berkeley National Laboratory"/>
            <person name="Harder C.B."/>
            <person name="Miyauchi S."/>
            <person name="Viragh M."/>
            <person name="Kuo A."/>
            <person name="Thoen E."/>
            <person name="Andreopoulos B."/>
            <person name="Lu D."/>
            <person name="Skrede I."/>
            <person name="Drula E."/>
            <person name="Henrissat B."/>
            <person name="Morin E."/>
            <person name="Kohler A."/>
            <person name="Barry K."/>
            <person name="LaButti K."/>
            <person name="Morin E."/>
            <person name="Salamov A."/>
            <person name="Lipzen A."/>
            <person name="Mereny Z."/>
            <person name="Hegedus B."/>
            <person name="Baldrian P."/>
            <person name="Stursova M."/>
            <person name="Weitz H."/>
            <person name="Taylor A."/>
            <person name="Grigoriev I.V."/>
            <person name="Nagy L.G."/>
            <person name="Martin F."/>
            <person name="Kauserud H."/>
        </authorList>
    </citation>
    <scope>NUCLEOTIDE SEQUENCE</scope>
    <source>
        <strain evidence="1">CBHHK188m</strain>
    </source>
</reference>
<gene>
    <name evidence="1" type="ORF">DFH07DRAFT_757495</name>
</gene>
<dbReference type="AlphaFoldDB" id="A0AAD7HV65"/>
<name>A0AAD7HV65_9AGAR</name>
<evidence type="ECO:0000313" key="1">
    <source>
        <dbReference type="EMBL" id="KAJ7727856.1"/>
    </source>
</evidence>
<sequence>MTERLDQGFDGIDAVLPNEFSWEDSRREKYSYTSIAYTWYYRMGEKGKGPPTEVHPNKLHRGVKVNHHQRIPYSTVDTVQKAMEFETISQIFSEAFDFQRVNVRVLFILQHTNPEAYDEIRQFADVLPLNATSPSYPFAGFMINFRVVTDAHKDGLDSEWCLIIFVKRGEGGLLVLRELGLKINGKTGNMLHFTSRWVTHFNTHFKGKRCSLVLHTDREGGPWVETSGGWAGHVARHITTYVRNE</sequence>